<dbReference type="InterPro" id="IPR000701">
    <property type="entry name" value="SuccDH_FuR_B_TM-su"/>
</dbReference>
<evidence type="ECO:0000256" key="1">
    <source>
        <dbReference type="ARBA" id="ARBA00004050"/>
    </source>
</evidence>
<evidence type="ECO:0000256" key="3">
    <source>
        <dbReference type="ARBA" id="ARBA00005163"/>
    </source>
</evidence>
<evidence type="ECO:0000256" key="14">
    <source>
        <dbReference type="ARBA" id="ARBA00023004"/>
    </source>
</evidence>
<dbReference type="SUPFAM" id="SSF81343">
    <property type="entry name" value="Fumarate reductase respiratory complex transmembrane subunits"/>
    <property type="match status" value="1"/>
</dbReference>
<dbReference type="GO" id="GO:0020037">
    <property type="term" value="F:heme binding"/>
    <property type="evidence" value="ECO:0007669"/>
    <property type="project" value="InterPro"/>
</dbReference>
<keyword evidence="21" id="KW-1185">Reference proteome</keyword>
<dbReference type="GO" id="GO:0006099">
    <property type="term" value="P:tricarboxylic acid cycle"/>
    <property type="evidence" value="ECO:0007669"/>
    <property type="project" value="UniProtKB-UniRule"/>
</dbReference>
<dbReference type="InterPro" id="IPR014312">
    <property type="entry name" value="Succ_DH_anchor"/>
</dbReference>
<keyword evidence="10 19" id="KW-0812">Transmembrane</keyword>
<dbReference type="Proteomes" id="UP000273643">
    <property type="component" value="Unassembled WGS sequence"/>
</dbReference>
<evidence type="ECO:0000256" key="13">
    <source>
        <dbReference type="ARBA" id="ARBA00022989"/>
    </source>
</evidence>
<evidence type="ECO:0000256" key="7">
    <source>
        <dbReference type="ARBA" id="ARBA00022519"/>
    </source>
</evidence>
<comment type="cofactor">
    <cofactor evidence="18">
        <name>heme</name>
        <dbReference type="ChEBI" id="CHEBI:30413"/>
    </cofactor>
    <text evidence="18">The heme is bound between the two transmembrane subunits.</text>
</comment>
<dbReference type="Pfam" id="PF01127">
    <property type="entry name" value="Sdh_cyt"/>
    <property type="match status" value="1"/>
</dbReference>
<comment type="function">
    <text evidence="1 16">Membrane-anchoring subunit of succinate dehydrogenase (SDH).</text>
</comment>
<dbReference type="PANTHER" id="PTHR38689:SF1">
    <property type="entry name" value="SUCCINATE DEHYDROGENASE HYDROPHOBIC MEMBRANE ANCHOR SUBUNIT"/>
    <property type="match status" value="1"/>
</dbReference>
<dbReference type="EMBL" id="RJUK01000001">
    <property type="protein sequence ID" value="ROQ20469.1"/>
    <property type="molecule type" value="Genomic_DNA"/>
</dbReference>
<accession>A0A3N1NXB8</accession>
<organism evidence="20 21">
    <name type="scientific">Marinimicrobium koreense</name>
    <dbReference type="NCBI Taxonomy" id="306545"/>
    <lineage>
        <taxon>Bacteria</taxon>
        <taxon>Pseudomonadati</taxon>
        <taxon>Pseudomonadota</taxon>
        <taxon>Gammaproteobacteria</taxon>
        <taxon>Cellvibrionales</taxon>
        <taxon>Cellvibrionaceae</taxon>
        <taxon>Marinimicrobium</taxon>
    </lineage>
</organism>
<evidence type="ECO:0000256" key="10">
    <source>
        <dbReference type="ARBA" id="ARBA00022692"/>
    </source>
</evidence>
<dbReference type="Gene3D" id="1.20.1300.10">
    <property type="entry name" value="Fumarate reductase/succinate dehydrogenase, transmembrane subunit"/>
    <property type="match status" value="1"/>
</dbReference>
<feature type="binding site" evidence="17">
    <location>
        <position position="83"/>
    </location>
    <ligand>
        <name>a ubiquinone</name>
        <dbReference type="ChEBI" id="CHEBI:16389"/>
    </ligand>
</feature>
<name>A0A3N1NXB8_9GAMM</name>
<evidence type="ECO:0000256" key="11">
    <source>
        <dbReference type="ARBA" id="ARBA00022723"/>
    </source>
</evidence>
<feature type="transmembrane region" description="Helical" evidence="19">
    <location>
        <begin position="59"/>
        <end position="81"/>
    </location>
</feature>
<gene>
    <name evidence="20" type="ORF">EDC38_1075</name>
</gene>
<comment type="caution">
    <text evidence="20">The sequence shown here is derived from an EMBL/GenBank/DDBJ whole genome shotgun (WGS) entry which is preliminary data.</text>
</comment>
<feature type="binding site" description="axial binding residue" evidence="18">
    <location>
        <position position="71"/>
    </location>
    <ligand>
        <name>heme</name>
        <dbReference type="ChEBI" id="CHEBI:30413"/>
        <note>ligand shared with second transmembrane subunit</note>
    </ligand>
    <ligandPart>
        <name>Fe</name>
        <dbReference type="ChEBI" id="CHEBI:18248"/>
    </ligandPart>
</feature>
<dbReference type="GO" id="GO:0009055">
    <property type="term" value="F:electron transfer activity"/>
    <property type="evidence" value="ECO:0007669"/>
    <property type="project" value="TreeGrafter"/>
</dbReference>
<feature type="transmembrane region" description="Helical" evidence="19">
    <location>
        <begin position="93"/>
        <end position="114"/>
    </location>
</feature>
<evidence type="ECO:0000256" key="12">
    <source>
        <dbReference type="ARBA" id="ARBA00022982"/>
    </source>
</evidence>
<dbReference type="AlphaFoldDB" id="A0A3N1NXB8"/>
<dbReference type="UniPathway" id="UPA00223"/>
<keyword evidence="15 16" id="KW-0472">Membrane</keyword>
<protein>
    <recommendedName>
        <fullName evidence="4 16">Succinate dehydrogenase hydrophobic membrane anchor subunit</fullName>
    </recommendedName>
</protein>
<keyword evidence="6 16" id="KW-1003">Cell membrane</keyword>
<sequence>MVTAVTNLGRSGLYDWLIQRVSAVIMAVYTVFIVAYIVITPELSFEQWQGLFGQLWMRVFTLMTLLSVVAHAWIGLWAVLTDYITERMMGGKALVLRLLAQVLLAVVAVTYTLWGVEIIWGF</sequence>
<evidence type="ECO:0000256" key="19">
    <source>
        <dbReference type="SAM" id="Phobius"/>
    </source>
</evidence>
<evidence type="ECO:0000313" key="20">
    <source>
        <dbReference type="EMBL" id="ROQ20469.1"/>
    </source>
</evidence>
<dbReference type="NCBIfam" id="TIGR02968">
    <property type="entry name" value="succ_dehyd_anc"/>
    <property type="match status" value="1"/>
</dbReference>
<reference evidence="20 21" key="1">
    <citation type="submission" date="2018-11" db="EMBL/GenBank/DDBJ databases">
        <title>Genomic Encyclopedia of Type Strains, Phase IV (KMG-IV): sequencing the most valuable type-strain genomes for metagenomic binning, comparative biology and taxonomic classification.</title>
        <authorList>
            <person name="Goeker M."/>
        </authorList>
    </citation>
    <scope>NUCLEOTIDE SEQUENCE [LARGE SCALE GENOMIC DNA]</scope>
    <source>
        <strain evidence="20 21">DSM 16974</strain>
    </source>
</reference>
<evidence type="ECO:0000256" key="6">
    <source>
        <dbReference type="ARBA" id="ARBA00022475"/>
    </source>
</evidence>
<comment type="pathway">
    <text evidence="3 16">Carbohydrate metabolism; tricarboxylic acid cycle.</text>
</comment>
<dbReference type="CDD" id="cd03494">
    <property type="entry name" value="SQR_TypeC_SdhD"/>
    <property type="match status" value="1"/>
</dbReference>
<evidence type="ECO:0000256" key="18">
    <source>
        <dbReference type="PIRSR" id="PIRSR000169-2"/>
    </source>
</evidence>
<dbReference type="PANTHER" id="PTHR38689">
    <property type="entry name" value="SUCCINATE DEHYDROGENASE HYDROPHOBIC MEMBRANE ANCHOR SUBUNIT"/>
    <property type="match status" value="1"/>
</dbReference>
<evidence type="ECO:0000256" key="8">
    <source>
        <dbReference type="ARBA" id="ARBA00022532"/>
    </source>
</evidence>
<evidence type="ECO:0000256" key="16">
    <source>
        <dbReference type="PIRNR" id="PIRNR000169"/>
    </source>
</evidence>
<evidence type="ECO:0000313" key="21">
    <source>
        <dbReference type="Proteomes" id="UP000273643"/>
    </source>
</evidence>
<feature type="transmembrane region" description="Helical" evidence="19">
    <location>
        <begin position="21"/>
        <end position="39"/>
    </location>
</feature>
<keyword evidence="9 18" id="KW-0349">Heme</keyword>
<keyword evidence="12 16" id="KW-0249">Electron transport</keyword>
<evidence type="ECO:0000256" key="9">
    <source>
        <dbReference type="ARBA" id="ARBA00022617"/>
    </source>
</evidence>
<keyword evidence="13 19" id="KW-1133">Transmembrane helix</keyword>
<dbReference type="GO" id="GO:0046872">
    <property type="term" value="F:metal ion binding"/>
    <property type="evidence" value="ECO:0007669"/>
    <property type="project" value="UniProtKB-KW"/>
</dbReference>
<evidence type="ECO:0000256" key="17">
    <source>
        <dbReference type="PIRSR" id="PIRSR000169-1"/>
    </source>
</evidence>
<keyword evidence="7 16" id="KW-0997">Cell inner membrane</keyword>
<dbReference type="GO" id="GO:0017004">
    <property type="term" value="P:cytochrome complex assembly"/>
    <property type="evidence" value="ECO:0007669"/>
    <property type="project" value="TreeGrafter"/>
</dbReference>
<dbReference type="GO" id="GO:0005886">
    <property type="term" value="C:plasma membrane"/>
    <property type="evidence" value="ECO:0007669"/>
    <property type="project" value="UniProtKB-SubCell"/>
</dbReference>
<dbReference type="InterPro" id="IPR034804">
    <property type="entry name" value="SQR/QFR_C/D"/>
</dbReference>
<proteinExistence type="predicted"/>
<keyword evidence="14 18" id="KW-0408">Iron</keyword>
<evidence type="ECO:0000256" key="5">
    <source>
        <dbReference type="ARBA" id="ARBA00022448"/>
    </source>
</evidence>
<evidence type="ECO:0000256" key="15">
    <source>
        <dbReference type="ARBA" id="ARBA00023136"/>
    </source>
</evidence>
<dbReference type="OrthoDB" id="5612767at2"/>
<keyword evidence="5 16" id="KW-0813">Transport</keyword>
<keyword evidence="8 16" id="KW-0816">Tricarboxylic acid cycle</keyword>
<evidence type="ECO:0000256" key="2">
    <source>
        <dbReference type="ARBA" id="ARBA00004429"/>
    </source>
</evidence>
<dbReference type="RefSeq" id="WP_024460484.1">
    <property type="nucleotide sequence ID" value="NZ_RJUK01000001.1"/>
</dbReference>
<keyword evidence="11 18" id="KW-0479">Metal-binding</keyword>
<comment type="subcellular location">
    <subcellularLocation>
        <location evidence="2 16">Cell inner membrane</location>
        <topology evidence="2 16">Multi-pass membrane protein</topology>
    </subcellularLocation>
</comment>
<evidence type="ECO:0000256" key="4">
    <source>
        <dbReference type="ARBA" id="ARBA00019425"/>
    </source>
</evidence>
<dbReference type="PIRSF" id="PIRSF000169">
    <property type="entry name" value="SDH_D"/>
    <property type="match status" value="1"/>
</dbReference>